<comment type="caution">
    <text evidence="1">The sequence shown here is derived from an EMBL/GenBank/DDBJ whole genome shotgun (WGS) entry which is preliminary data.</text>
</comment>
<reference evidence="1" key="1">
    <citation type="submission" date="2013-08" db="EMBL/GenBank/DDBJ databases">
        <title>Gene expansion shapes genome architecture in the human pathogen Lichtheimia corymbifera: an evolutionary genomics analysis in the ancient terrestrial Mucorales (Mucoromycotina).</title>
        <authorList>
            <person name="Schwartze V.U."/>
            <person name="Winter S."/>
            <person name="Shelest E."/>
            <person name="Marcet-Houben M."/>
            <person name="Horn F."/>
            <person name="Wehner S."/>
            <person name="Hoffmann K."/>
            <person name="Riege K."/>
            <person name="Sammeth M."/>
            <person name="Nowrousian M."/>
            <person name="Valiante V."/>
            <person name="Linde J."/>
            <person name="Jacobsen I.D."/>
            <person name="Marz M."/>
            <person name="Brakhage A.A."/>
            <person name="Gabaldon T."/>
            <person name="Bocker S."/>
            <person name="Voigt K."/>
        </authorList>
    </citation>
    <scope>NUCLEOTIDE SEQUENCE [LARGE SCALE GENOMIC DNA]</scope>
    <source>
        <strain evidence="1">FSU 9682</strain>
    </source>
</reference>
<sequence length="93" mass="10866">MMVWNQEYKMFRLVKEMRWIMASRHLRSCTHSRICGYDDDVWSCPQDAAFPHWIQLFGVRGDTSIGRYFSVATSTNDIRARAIPGSEYAIQAM</sequence>
<dbReference type="VEuPathDB" id="FungiDB:LCOR_11429.1"/>
<protein>
    <submittedName>
        <fullName evidence="1">Uncharacterized protein</fullName>
    </submittedName>
</protein>
<evidence type="ECO:0000313" key="2">
    <source>
        <dbReference type="Proteomes" id="UP000027586"/>
    </source>
</evidence>
<dbReference type="AlphaFoldDB" id="A0A068SE59"/>
<name>A0A068SE59_9FUNG</name>
<keyword evidence="2" id="KW-1185">Reference proteome</keyword>
<organism evidence="1 2">
    <name type="scientific">Lichtheimia corymbifera JMRC:FSU:9682</name>
    <dbReference type="NCBI Taxonomy" id="1263082"/>
    <lineage>
        <taxon>Eukaryota</taxon>
        <taxon>Fungi</taxon>
        <taxon>Fungi incertae sedis</taxon>
        <taxon>Mucoromycota</taxon>
        <taxon>Mucoromycotina</taxon>
        <taxon>Mucoromycetes</taxon>
        <taxon>Mucorales</taxon>
        <taxon>Lichtheimiaceae</taxon>
        <taxon>Lichtheimia</taxon>
    </lineage>
</organism>
<evidence type="ECO:0000313" key="1">
    <source>
        <dbReference type="EMBL" id="CDH60648.1"/>
    </source>
</evidence>
<gene>
    <name evidence="1" type="ORF">LCOR_11429.1</name>
</gene>
<dbReference type="Proteomes" id="UP000027586">
    <property type="component" value="Unassembled WGS sequence"/>
</dbReference>
<accession>A0A068SE59</accession>
<proteinExistence type="predicted"/>
<dbReference type="EMBL" id="CBTN010000100">
    <property type="protein sequence ID" value="CDH60648.1"/>
    <property type="molecule type" value="Genomic_DNA"/>
</dbReference>